<dbReference type="PANTHER" id="PTHR24413">
    <property type="entry name" value="SPECKLE-TYPE POZ PROTEIN"/>
    <property type="match status" value="1"/>
</dbReference>
<comment type="caution">
    <text evidence="7">The sequence shown here is derived from an EMBL/GenBank/DDBJ whole genome shotgun (WGS) entry which is preliminary data.</text>
</comment>
<reference evidence="7 8" key="1">
    <citation type="submission" date="2015-08" db="EMBL/GenBank/DDBJ databases">
        <title>The genome of the Asian arowana (Scleropages formosus).</title>
        <authorList>
            <person name="Tan M.H."/>
            <person name="Gan H.M."/>
            <person name="Croft L.J."/>
            <person name="Austin C.M."/>
        </authorList>
    </citation>
    <scope>NUCLEOTIDE SEQUENCE [LARGE SCALE GENOMIC DNA]</scope>
    <source>
        <strain evidence="7">Aro1</strain>
    </source>
</reference>
<feature type="domain" description="MATH" evidence="6">
    <location>
        <begin position="141"/>
        <end position="271"/>
    </location>
</feature>
<sequence>RYGESCVAFSIAVRCCAIAPGNGPLDGWAVIDPQANWPSICRCPEEFGDNFFESSGPRFQRIADGSRSCNECELIVTVVRLAGEDEVGSWRCSSAALAALCHLKALLGGTLLLWLHPPAVKAGDVKSTEPSSPCGNIKVVKFSYMWTINNFSFCREEMGEVIKSSTFSSGANDKLKWCLRVNPKGLDEESKDYLSLYLLLVSCPKAEVRAKFKFSILNAKGEETKAMESQRAYRFVQGKDWGFKKFIRRDFLLDEANGLLPDDKLTLFCEMILTAPSSAIVTTDVLGAPKHMVLVPIGGAIGLHFTRDSAHPLQGCAICRVPISETAAAGPRLFLFFDAGTRPTRFGRKGNGEGGRELLENVGFLAAKWWAAVGGAGDPKDKAVVCLPVGMQL</sequence>
<dbReference type="FunFam" id="2.60.210.10:FF:000028">
    <property type="entry name" value="Speckle-type POZ protein-like"/>
    <property type="match status" value="1"/>
</dbReference>
<organism evidence="7 8">
    <name type="scientific">Scleropages formosus</name>
    <name type="common">Asian bonytongue</name>
    <name type="synonym">Osteoglossum formosum</name>
    <dbReference type="NCBI Taxonomy" id="113540"/>
    <lineage>
        <taxon>Eukaryota</taxon>
        <taxon>Metazoa</taxon>
        <taxon>Chordata</taxon>
        <taxon>Craniata</taxon>
        <taxon>Vertebrata</taxon>
        <taxon>Euteleostomi</taxon>
        <taxon>Actinopterygii</taxon>
        <taxon>Neopterygii</taxon>
        <taxon>Teleostei</taxon>
        <taxon>Osteoglossocephala</taxon>
        <taxon>Osteoglossomorpha</taxon>
        <taxon>Osteoglossiformes</taxon>
        <taxon>Osteoglossidae</taxon>
        <taxon>Scleropages</taxon>
    </lineage>
</organism>
<gene>
    <name evidence="7" type="ORF">Z043_111360</name>
</gene>
<dbReference type="Gene3D" id="2.60.210.10">
    <property type="entry name" value="Apoptosis, Tumor Necrosis Factor Receptor Associated Protein 2, Chain A"/>
    <property type="match status" value="1"/>
</dbReference>
<proteinExistence type="inferred from homology"/>
<dbReference type="CDD" id="cd03774">
    <property type="entry name" value="MATH_SPOP"/>
    <property type="match status" value="1"/>
</dbReference>
<evidence type="ECO:0000313" key="8">
    <source>
        <dbReference type="Proteomes" id="UP000034805"/>
    </source>
</evidence>
<evidence type="ECO:0000256" key="3">
    <source>
        <dbReference type="ARBA" id="ARBA00010846"/>
    </source>
</evidence>
<evidence type="ECO:0000259" key="6">
    <source>
        <dbReference type="PROSITE" id="PS50144"/>
    </source>
</evidence>
<dbReference type="PROSITE" id="PS50144">
    <property type="entry name" value="MATH"/>
    <property type="match status" value="1"/>
</dbReference>
<evidence type="ECO:0000256" key="2">
    <source>
        <dbReference type="ARBA" id="ARBA00004906"/>
    </source>
</evidence>
<evidence type="ECO:0000256" key="4">
    <source>
        <dbReference type="ARBA" id="ARBA00022786"/>
    </source>
</evidence>
<comment type="similarity">
    <text evidence="3">Belongs to the Tdpoz family.</text>
</comment>
<evidence type="ECO:0000256" key="5">
    <source>
        <dbReference type="ARBA" id="ARBA00023242"/>
    </source>
</evidence>
<dbReference type="AlphaFoldDB" id="A0A0P7V9K7"/>
<dbReference type="Pfam" id="PF22486">
    <property type="entry name" value="MATH_2"/>
    <property type="match status" value="1"/>
</dbReference>
<comment type="pathway">
    <text evidence="2">Protein modification; protein ubiquitination.</text>
</comment>
<evidence type="ECO:0000313" key="7">
    <source>
        <dbReference type="EMBL" id="KPP69853.1"/>
    </source>
</evidence>
<accession>A0A0P7V9K7</accession>
<dbReference type="EMBL" id="JARO02003754">
    <property type="protein sequence ID" value="KPP69853.1"/>
    <property type="molecule type" value="Genomic_DNA"/>
</dbReference>
<dbReference type="SMART" id="SM00061">
    <property type="entry name" value="MATH"/>
    <property type="match status" value="1"/>
</dbReference>
<name>A0A0P7V9K7_SCLFO</name>
<dbReference type="GO" id="GO:0005634">
    <property type="term" value="C:nucleus"/>
    <property type="evidence" value="ECO:0007669"/>
    <property type="project" value="UniProtKB-SubCell"/>
</dbReference>
<feature type="non-terminal residue" evidence="7">
    <location>
        <position position="393"/>
    </location>
</feature>
<protein>
    <recommendedName>
        <fullName evidence="6">MATH domain-containing protein</fullName>
    </recommendedName>
</protein>
<keyword evidence="4" id="KW-0833">Ubl conjugation pathway</keyword>
<dbReference type="Proteomes" id="UP000034805">
    <property type="component" value="Unassembled WGS sequence"/>
</dbReference>
<dbReference type="STRING" id="113540.ENSSFOP00015025525"/>
<dbReference type="SUPFAM" id="SSF49599">
    <property type="entry name" value="TRAF domain-like"/>
    <property type="match status" value="1"/>
</dbReference>
<dbReference type="InterPro" id="IPR002083">
    <property type="entry name" value="MATH/TRAF_dom"/>
</dbReference>
<dbReference type="InterPro" id="IPR008974">
    <property type="entry name" value="TRAF-like"/>
</dbReference>
<comment type="subcellular location">
    <subcellularLocation>
        <location evidence="1">Nucleus</location>
    </subcellularLocation>
</comment>
<feature type="non-terminal residue" evidence="7">
    <location>
        <position position="1"/>
    </location>
</feature>
<evidence type="ECO:0000256" key="1">
    <source>
        <dbReference type="ARBA" id="ARBA00004123"/>
    </source>
</evidence>
<keyword evidence="5" id="KW-0539">Nucleus</keyword>